<name>A0A915HY59_ROMCU</name>
<keyword evidence="1" id="KW-1185">Reference proteome</keyword>
<dbReference type="Proteomes" id="UP000887565">
    <property type="component" value="Unplaced"/>
</dbReference>
<protein>
    <submittedName>
        <fullName evidence="2">Uncharacterized protein</fullName>
    </submittedName>
</protein>
<proteinExistence type="predicted"/>
<evidence type="ECO:0000313" key="2">
    <source>
        <dbReference type="WBParaSite" id="nRc.2.0.1.t06824-RA"/>
    </source>
</evidence>
<accession>A0A915HY59</accession>
<evidence type="ECO:0000313" key="1">
    <source>
        <dbReference type="Proteomes" id="UP000887565"/>
    </source>
</evidence>
<sequence length="129" mass="14443">MTQALQICQIAPQHMEMSSSELVQPLQSLSYENRFSSTPNLAAAVASCNNCGEAVLFFPLPPPYSTSNSALDQDQQWCCNFYPSGQNCAYDHEKLQDSFYARKDGTAGDFIYNLVNTTDREEYSNFSNL</sequence>
<organism evidence="1 2">
    <name type="scientific">Romanomermis culicivorax</name>
    <name type="common">Nematode worm</name>
    <dbReference type="NCBI Taxonomy" id="13658"/>
    <lineage>
        <taxon>Eukaryota</taxon>
        <taxon>Metazoa</taxon>
        <taxon>Ecdysozoa</taxon>
        <taxon>Nematoda</taxon>
        <taxon>Enoplea</taxon>
        <taxon>Dorylaimia</taxon>
        <taxon>Mermithida</taxon>
        <taxon>Mermithoidea</taxon>
        <taxon>Mermithidae</taxon>
        <taxon>Romanomermis</taxon>
    </lineage>
</organism>
<reference evidence="2" key="1">
    <citation type="submission" date="2022-11" db="UniProtKB">
        <authorList>
            <consortium name="WormBaseParasite"/>
        </authorList>
    </citation>
    <scope>IDENTIFICATION</scope>
</reference>
<dbReference type="AlphaFoldDB" id="A0A915HY59"/>
<dbReference type="WBParaSite" id="nRc.2.0.1.t06824-RA">
    <property type="protein sequence ID" value="nRc.2.0.1.t06824-RA"/>
    <property type="gene ID" value="nRc.2.0.1.g06824"/>
</dbReference>